<feature type="compositionally biased region" description="Low complexity" evidence="1">
    <location>
        <begin position="306"/>
        <end position="319"/>
    </location>
</feature>
<reference evidence="4 5" key="1">
    <citation type="journal article" date="2016" name="Mol. Biol. Evol.">
        <title>Comparative Genomics of Early-Diverging Mushroom-Forming Fungi Provides Insights into the Origins of Lignocellulose Decay Capabilities.</title>
        <authorList>
            <person name="Nagy L.G."/>
            <person name="Riley R."/>
            <person name="Tritt A."/>
            <person name="Adam C."/>
            <person name="Daum C."/>
            <person name="Floudas D."/>
            <person name="Sun H."/>
            <person name="Yadav J.S."/>
            <person name="Pangilinan J."/>
            <person name="Larsson K.H."/>
            <person name="Matsuura K."/>
            <person name="Barry K."/>
            <person name="Labutti K."/>
            <person name="Kuo R."/>
            <person name="Ohm R.A."/>
            <person name="Bhattacharya S.S."/>
            <person name="Shirouzu T."/>
            <person name="Yoshinaga Y."/>
            <person name="Martin F.M."/>
            <person name="Grigoriev I.V."/>
            <person name="Hibbett D.S."/>
        </authorList>
    </citation>
    <scope>NUCLEOTIDE SEQUENCE [LARGE SCALE GENOMIC DNA]</scope>
    <source>
        <strain evidence="4 5">HHB12029</strain>
    </source>
</reference>
<dbReference type="InterPro" id="IPR045339">
    <property type="entry name" value="DUF6534"/>
</dbReference>
<keyword evidence="2" id="KW-0812">Transmembrane</keyword>
<evidence type="ECO:0000313" key="4">
    <source>
        <dbReference type="EMBL" id="KZV95252.1"/>
    </source>
</evidence>
<dbReference type="STRING" id="1314781.A0A165JS25"/>
<feature type="transmembrane region" description="Helical" evidence="2">
    <location>
        <begin position="168"/>
        <end position="190"/>
    </location>
</feature>
<evidence type="ECO:0000259" key="3">
    <source>
        <dbReference type="Pfam" id="PF20152"/>
    </source>
</evidence>
<feature type="compositionally biased region" description="Basic and acidic residues" evidence="1">
    <location>
        <begin position="350"/>
        <end position="360"/>
    </location>
</feature>
<name>A0A165JS25_EXIGL</name>
<dbReference type="Pfam" id="PF20152">
    <property type="entry name" value="DUF6534"/>
    <property type="match status" value="1"/>
</dbReference>
<feature type="domain" description="DUF6534" evidence="3">
    <location>
        <begin position="174"/>
        <end position="260"/>
    </location>
</feature>
<dbReference type="AlphaFoldDB" id="A0A165JS25"/>
<feature type="transmembrane region" description="Helical" evidence="2">
    <location>
        <begin position="135"/>
        <end position="156"/>
    </location>
</feature>
<feature type="transmembrane region" description="Helical" evidence="2">
    <location>
        <begin position="202"/>
        <end position="230"/>
    </location>
</feature>
<organism evidence="4 5">
    <name type="scientific">Exidia glandulosa HHB12029</name>
    <dbReference type="NCBI Taxonomy" id="1314781"/>
    <lineage>
        <taxon>Eukaryota</taxon>
        <taxon>Fungi</taxon>
        <taxon>Dikarya</taxon>
        <taxon>Basidiomycota</taxon>
        <taxon>Agaricomycotina</taxon>
        <taxon>Agaricomycetes</taxon>
        <taxon>Auriculariales</taxon>
        <taxon>Exidiaceae</taxon>
        <taxon>Exidia</taxon>
    </lineage>
</organism>
<feature type="region of interest" description="Disordered" evidence="1">
    <location>
        <begin position="346"/>
        <end position="385"/>
    </location>
</feature>
<keyword evidence="2" id="KW-0472">Membrane</keyword>
<protein>
    <recommendedName>
        <fullName evidence="3">DUF6534 domain-containing protein</fullName>
    </recommendedName>
</protein>
<dbReference type="InParanoid" id="A0A165JS25"/>
<keyword evidence="2" id="KW-1133">Transmembrane helix</keyword>
<dbReference type="Proteomes" id="UP000077266">
    <property type="component" value="Unassembled WGS sequence"/>
</dbReference>
<keyword evidence="5" id="KW-1185">Reference proteome</keyword>
<evidence type="ECO:0000313" key="5">
    <source>
        <dbReference type="Proteomes" id="UP000077266"/>
    </source>
</evidence>
<dbReference type="OrthoDB" id="3251949at2759"/>
<feature type="region of interest" description="Disordered" evidence="1">
    <location>
        <begin position="289"/>
        <end position="319"/>
    </location>
</feature>
<feature type="transmembrane region" description="Helical" evidence="2">
    <location>
        <begin position="12"/>
        <end position="35"/>
    </location>
</feature>
<dbReference type="PANTHER" id="PTHR40465">
    <property type="entry name" value="CHROMOSOME 1, WHOLE GENOME SHOTGUN SEQUENCE"/>
    <property type="match status" value="1"/>
</dbReference>
<evidence type="ECO:0000256" key="2">
    <source>
        <dbReference type="SAM" id="Phobius"/>
    </source>
</evidence>
<sequence>MDVGERTRFIGPIVLAGFAQSILQGLLFAQAATYYRMQGLGLRDDWRIRTYVGVVFVLGSLQTAQTLHHVWQVTVEDQVWYVVMHDWQDPGLNTLVTGLVQGALTYRCYKVGSLQAILPRLTLAAQVTHNSRLTVVLLSIGIVLEMGAGIALLTSIKDIYNGIFPSFIAWMSTAVAVDLSICVILLYHLLQQRTGVRALDAILLHVAGITIESALPSLLTVIMSLVFYFYMDKNSAMFFFLTATGKFYCHALFTTLNSRAPLREQLDKHRARLGRISLHTSAFVGHGRHEIDLGGGGGEGERRTRAPTVGPPSTSTASAANTSLITPLEEHWRVDPPVSIAVVDVDEKESEERVTEKETPLRLSGEDTTSIDSESGGAWKKSTSEDPNAAAGAVCAAMPETGCCGTAYMTLSEEFVRVGSRYALIRQ</sequence>
<feature type="transmembrane region" description="Helical" evidence="2">
    <location>
        <begin position="236"/>
        <end position="256"/>
    </location>
</feature>
<dbReference type="PANTHER" id="PTHR40465:SF1">
    <property type="entry name" value="DUF6534 DOMAIN-CONTAINING PROTEIN"/>
    <property type="match status" value="1"/>
</dbReference>
<dbReference type="EMBL" id="KV425960">
    <property type="protein sequence ID" value="KZV95252.1"/>
    <property type="molecule type" value="Genomic_DNA"/>
</dbReference>
<accession>A0A165JS25</accession>
<gene>
    <name evidence="4" type="ORF">EXIGLDRAFT_748218</name>
</gene>
<proteinExistence type="predicted"/>
<evidence type="ECO:0000256" key="1">
    <source>
        <dbReference type="SAM" id="MobiDB-lite"/>
    </source>
</evidence>